<sequence length="95" mass="10309">MSRTASRLLLFRRHCPGTGQHWLPVKSPLLTNTTRTAAYLETTVSTIETRSGAPSYAAVAAKISARFALVIMPTLNANTMVNVHIIPSFAPQDVT</sequence>
<protein>
    <submittedName>
        <fullName evidence="1">Uncharacterized protein</fullName>
    </submittedName>
</protein>
<evidence type="ECO:0000313" key="2">
    <source>
        <dbReference type="Proteomes" id="UP001055115"/>
    </source>
</evidence>
<gene>
    <name evidence="1" type="ORF">ColSpa_01980</name>
</gene>
<dbReference type="RefSeq" id="XP_049124149.1">
    <property type="nucleotide sequence ID" value="XM_049268192.1"/>
</dbReference>
<keyword evidence="2" id="KW-1185">Reference proteome</keyword>
<dbReference type="GeneID" id="73322782"/>
<dbReference type="Proteomes" id="UP001055115">
    <property type="component" value="Unassembled WGS sequence"/>
</dbReference>
<organism evidence="1 2">
    <name type="scientific">Colletotrichum spaethianum</name>
    <dbReference type="NCBI Taxonomy" id="700344"/>
    <lineage>
        <taxon>Eukaryota</taxon>
        <taxon>Fungi</taxon>
        <taxon>Dikarya</taxon>
        <taxon>Ascomycota</taxon>
        <taxon>Pezizomycotina</taxon>
        <taxon>Sordariomycetes</taxon>
        <taxon>Hypocreomycetidae</taxon>
        <taxon>Glomerellales</taxon>
        <taxon>Glomerellaceae</taxon>
        <taxon>Colletotrichum</taxon>
        <taxon>Colletotrichum spaethianum species complex</taxon>
    </lineage>
</organism>
<name>A0AA37L707_9PEZI</name>
<evidence type="ECO:0000313" key="1">
    <source>
        <dbReference type="EMBL" id="GKT41799.1"/>
    </source>
</evidence>
<reference evidence="1 2" key="1">
    <citation type="submission" date="2022-03" db="EMBL/GenBank/DDBJ databases">
        <title>Genome data of Colletotrichum spp.</title>
        <authorList>
            <person name="Utami Y.D."/>
            <person name="Hiruma K."/>
        </authorList>
    </citation>
    <scope>NUCLEOTIDE SEQUENCE [LARGE SCALE GENOMIC DNA]</scope>
    <source>
        <strain evidence="1 2">MAFF 239500</strain>
    </source>
</reference>
<dbReference type="AlphaFoldDB" id="A0AA37L707"/>
<dbReference type="EMBL" id="BQXU01000003">
    <property type="protein sequence ID" value="GKT41799.1"/>
    <property type="molecule type" value="Genomic_DNA"/>
</dbReference>
<proteinExistence type="predicted"/>
<accession>A0AA37L707</accession>
<comment type="caution">
    <text evidence="1">The sequence shown here is derived from an EMBL/GenBank/DDBJ whole genome shotgun (WGS) entry which is preliminary data.</text>
</comment>